<dbReference type="PANTHER" id="PTHR44314:SF1">
    <property type="entry name" value="CILIA- AND FLAGELLA-ASSOCIATED PROTEIN 70"/>
    <property type="match status" value="1"/>
</dbReference>
<dbReference type="Gene3D" id="1.25.40.10">
    <property type="entry name" value="Tetratricopeptide repeat domain"/>
    <property type="match status" value="1"/>
</dbReference>
<dbReference type="GeneTree" id="ENSGT00390000013319"/>
<keyword evidence="2" id="KW-0802">TPR repeat</keyword>
<organism evidence="3 4">
    <name type="scientific">Hippocampus comes</name>
    <name type="common">Tiger tail seahorse</name>
    <dbReference type="NCBI Taxonomy" id="109280"/>
    <lineage>
        <taxon>Eukaryota</taxon>
        <taxon>Metazoa</taxon>
        <taxon>Chordata</taxon>
        <taxon>Craniata</taxon>
        <taxon>Vertebrata</taxon>
        <taxon>Euteleostomi</taxon>
        <taxon>Actinopterygii</taxon>
        <taxon>Neopterygii</taxon>
        <taxon>Teleostei</taxon>
        <taxon>Neoteleostei</taxon>
        <taxon>Acanthomorphata</taxon>
        <taxon>Syngnathiaria</taxon>
        <taxon>Syngnathiformes</taxon>
        <taxon>Syngnathoidei</taxon>
        <taxon>Syngnathidae</taxon>
        <taxon>Hippocampus</taxon>
    </lineage>
</organism>
<evidence type="ECO:0000313" key="4">
    <source>
        <dbReference type="Proteomes" id="UP000264820"/>
    </source>
</evidence>
<keyword evidence="4" id="KW-1185">Reference proteome</keyword>
<dbReference type="SUPFAM" id="SSF48452">
    <property type="entry name" value="TPR-like"/>
    <property type="match status" value="1"/>
</dbReference>
<dbReference type="AlphaFoldDB" id="A0A3Q2Z8B4"/>
<dbReference type="PANTHER" id="PTHR44314">
    <property type="entry name" value="CILIA- AND FLAGELLA-ASSOCIATED PROTEIN 70"/>
    <property type="match status" value="1"/>
</dbReference>
<dbReference type="GO" id="GO:0060271">
    <property type="term" value="P:cilium assembly"/>
    <property type="evidence" value="ECO:0007669"/>
    <property type="project" value="TreeGrafter"/>
</dbReference>
<dbReference type="OMA" id="CHYLREA"/>
<evidence type="ECO:0008006" key="5">
    <source>
        <dbReference type="Google" id="ProtNLM"/>
    </source>
</evidence>
<dbReference type="GO" id="GO:0003341">
    <property type="term" value="P:cilium movement"/>
    <property type="evidence" value="ECO:0007669"/>
    <property type="project" value="TreeGrafter"/>
</dbReference>
<keyword evidence="1" id="KW-0677">Repeat</keyword>
<dbReference type="STRING" id="109280.ENSHCOP00000027125"/>
<evidence type="ECO:0000313" key="3">
    <source>
        <dbReference type="Ensembl" id="ENSHCOP00000027125.1"/>
    </source>
</evidence>
<reference evidence="3" key="1">
    <citation type="submission" date="2025-08" db="UniProtKB">
        <authorList>
            <consortium name="Ensembl"/>
        </authorList>
    </citation>
    <scope>IDENTIFICATION</scope>
</reference>
<sequence length="331" mass="36657">MLCFVSAPLISGQQYYFFFDNNVNYVLLNGFLRMEINGTMLAESEKRTVDPAAQYIEYDFTHSFPCCNAVLALSDIPHKPVIVTLIEVVPEKKKVEAKSIVLAQAVIDLLPLLQGQCSFSCTVALHATNAAPEKGSVPPLIAKHPILDVCVSASAPLLTEEQLATSNLMKVSLETAYSLPDTFNQGFGPTAPPYICTQVADMWALDGHCHYLCGSFAEAQGSYERSLDFPEQPLDNHLVLLRLGSIYLQERKVRHNISKMTYLRACEKSPSCLTWLGLGISCYRLDELWIAEEALTEANHLNNQNAEVWAYLALICLRVSENDAMTGVGFL</sequence>
<dbReference type="Ensembl" id="ENSHCOT00000022960.1">
    <property type="protein sequence ID" value="ENSHCOP00000027125.1"/>
    <property type="gene ID" value="ENSHCOG00000018702.1"/>
</dbReference>
<protein>
    <recommendedName>
        <fullName evidence="5">Cilia and flagella associated protein 70</fullName>
    </recommendedName>
</protein>
<dbReference type="InterPro" id="IPR011990">
    <property type="entry name" value="TPR-like_helical_dom_sf"/>
</dbReference>
<reference evidence="3" key="2">
    <citation type="submission" date="2025-09" db="UniProtKB">
        <authorList>
            <consortium name="Ensembl"/>
        </authorList>
    </citation>
    <scope>IDENTIFICATION</scope>
</reference>
<evidence type="ECO:0000256" key="2">
    <source>
        <dbReference type="ARBA" id="ARBA00022803"/>
    </source>
</evidence>
<dbReference type="GO" id="GO:0070062">
    <property type="term" value="C:extracellular exosome"/>
    <property type="evidence" value="ECO:0007669"/>
    <property type="project" value="TreeGrafter"/>
</dbReference>
<dbReference type="Proteomes" id="UP000264820">
    <property type="component" value="Unplaced"/>
</dbReference>
<accession>A0A3Q2Z8B4</accession>
<dbReference type="GO" id="GO:0031514">
    <property type="term" value="C:motile cilium"/>
    <property type="evidence" value="ECO:0007669"/>
    <property type="project" value="TreeGrafter"/>
</dbReference>
<evidence type="ECO:0000256" key="1">
    <source>
        <dbReference type="ARBA" id="ARBA00022737"/>
    </source>
</evidence>
<proteinExistence type="predicted"/>
<name>A0A3Q2Z8B4_HIPCM</name>
<dbReference type="InterPro" id="IPR052628">
    <property type="entry name" value="CFAP70"/>
</dbReference>